<protein>
    <recommendedName>
        <fullName evidence="1">Mce/MlaD domain-containing protein</fullName>
    </recommendedName>
</protein>
<comment type="caution">
    <text evidence="2">The sequence shown here is derived from an EMBL/GenBank/DDBJ whole genome shotgun (WGS) entry which is preliminary data.</text>
</comment>
<evidence type="ECO:0000313" key="3">
    <source>
        <dbReference type="Proteomes" id="UP000431401"/>
    </source>
</evidence>
<gene>
    <name evidence="2" type="ORF">NRB56_10870</name>
</gene>
<dbReference type="Pfam" id="PF02470">
    <property type="entry name" value="MlaD"/>
    <property type="match status" value="1"/>
</dbReference>
<name>A0A7K0DI97_9NOCA</name>
<accession>A0A7K0DI97</accession>
<dbReference type="NCBIfam" id="TIGR00996">
    <property type="entry name" value="Mtu_fam_mce"/>
    <property type="match status" value="1"/>
</dbReference>
<reference evidence="2 3" key="1">
    <citation type="submission" date="2019-10" db="EMBL/GenBank/DDBJ databases">
        <title>Nocardia macrotermitis sp. nov. and Nocardia aurantia sp. nov., isolated from the gut of fungus growing-termite Macrotermes natalensis.</title>
        <authorList>
            <person name="Benndorf R."/>
            <person name="Schwitalla J."/>
            <person name="Martin K."/>
            <person name="De Beer W."/>
            <person name="Kaster A.-K."/>
            <person name="Vollmers J."/>
            <person name="Poulsen M."/>
            <person name="Beemelmanns C."/>
        </authorList>
    </citation>
    <scope>NUCLEOTIDE SEQUENCE [LARGE SCALE GENOMIC DNA]</scope>
    <source>
        <strain evidence="2 3">RB56</strain>
    </source>
</reference>
<feature type="domain" description="Mce/MlaD" evidence="1">
    <location>
        <begin position="33"/>
        <end position="108"/>
    </location>
</feature>
<dbReference type="EMBL" id="WEGI01000002">
    <property type="protein sequence ID" value="MQY25530.1"/>
    <property type="molecule type" value="Genomic_DNA"/>
</dbReference>
<dbReference type="OrthoDB" id="4516955at2"/>
<dbReference type="RefSeq" id="WP_153339353.1">
    <property type="nucleotide sequence ID" value="NZ_WEGI01000002.1"/>
</dbReference>
<dbReference type="PANTHER" id="PTHR33371">
    <property type="entry name" value="INTERMEMBRANE PHOSPHOLIPID TRANSPORT SYSTEM BINDING PROTEIN MLAD-RELATED"/>
    <property type="match status" value="1"/>
</dbReference>
<dbReference type="PANTHER" id="PTHR33371:SF4">
    <property type="entry name" value="INTERMEMBRANE PHOSPHOLIPID TRANSPORT SYSTEM BINDING PROTEIN MLAD"/>
    <property type="match status" value="1"/>
</dbReference>
<evidence type="ECO:0000259" key="1">
    <source>
        <dbReference type="Pfam" id="PF02470"/>
    </source>
</evidence>
<keyword evidence="3" id="KW-1185">Reference proteome</keyword>
<dbReference type="AlphaFoldDB" id="A0A7K0DI97"/>
<evidence type="ECO:0000313" key="2">
    <source>
        <dbReference type="EMBL" id="MQY25530.1"/>
    </source>
</evidence>
<dbReference type="InterPro" id="IPR052336">
    <property type="entry name" value="MlaD_Phospholipid_Transporter"/>
</dbReference>
<dbReference type="Proteomes" id="UP000431401">
    <property type="component" value="Unassembled WGS sequence"/>
</dbReference>
<organism evidence="2 3">
    <name type="scientific">Nocardia aurantia</name>
    <dbReference type="NCBI Taxonomy" id="2585199"/>
    <lineage>
        <taxon>Bacteria</taxon>
        <taxon>Bacillati</taxon>
        <taxon>Actinomycetota</taxon>
        <taxon>Actinomycetes</taxon>
        <taxon>Mycobacteriales</taxon>
        <taxon>Nocardiaceae</taxon>
        <taxon>Nocardia</taxon>
    </lineage>
</organism>
<proteinExistence type="predicted"/>
<sequence>MSRLSRRIVLALLIVLTVVAVGAAAGPFSGDGTLTVTAQFDNAAGLYVGNAVDMLGMKIGKVESITQRGAYVEVRMSVRSSVPIPADATAVTVSDSVLTDRHVEFTPPYRGGPVLRDHATLDPDHTRTPIEFDSVLAMADKLSKSLDGDGAGHGPIAGLVDVGASTAGHGEDIKAALDQLAGALRTGPDQGAATKDAVTKIVTDLDSLTAAAAANDQQIRDFGSGVHQLSDLLADQQLGTGDTGAKLNQILAATTDLMQRNRGAIASTAGNANVMMRSLSDYQRNIAEFMDLFPLAVDNAYAVVDPDLRVGRVHINVDKVVLDGQMVKEVCNLLDLKQLGCNTGKMSDMGPDFGVVAMLAGIAGLPK</sequence>
<dbReference type="InterPro" id="IPR003399">
    <property type="entry name" value="Mce/MlaD"/>
</dbReference>
<dbReference type="InterPro" id="IPR005693">
    <property type="entry name" value="Mce"/>
</dbReference>
<dbReference type="GO" id="GO:0005576">
    <property type="term" value="C:extracellular region"/>
    <property type="evidence" value="ECO:0007669"/>
    <property type="project" value="TreeGrafter"/>
</dbReference>